<organism evidence="1 2">
    <name type="scientific">Clostridium botulinum</name>
    <dbReference type="NCBI Taxonomy" id="1491"/>
    <lineage>
        <taxon>Bacteria</taxon>
        <taxon>Bacillati</taxon>
        <taxon>Bacillota</taxon>
        <taxon>Clostridia</taxon>
        <taxon>Eubacteriales</taxon>
        <taxon>Clostridiaceae</taxon>
        <taxon>Clostridium</taxon>
    </lineage>
</organism>
<accession>A0A6B4NWV5</accession>
<sequence length="59" mass="6101">MKLNSQRTSGQGVSRACWCTSCTGGCAHGCTSCISGCSHGALSFGRARDSIQMDVDSVK</sequence>
<dbReference type="RefSeq" id="WP_061316026.1">
    <property type="nucleotide sequence ID" value="NZ_CP013246.1"/>
</dbReference>
<evidence type="ECO:0000313" key="1">
    <source>
        <dbReference type="EMBL" id="NFG18870.1"/>
    </source>
</evidence>
<dbReference type="Proteomes" id="UP000478995">
    <property type="component" value="Unassembled WGS sequence"/>
</dbReference>
<name>A0A6B4NWV5_CLOBO</name>
<proteinExistence type="predicted"/>
<reference evidence="1 2" key="1">
    <citation type="submission" date="2019-04" db="EMBL/GenBank/DDBJ databases">
        <title>Genome sequencing of Clostridium botulinum Groups I-IV and Clostridium butyricum.</title>
        <authorList>
            <person name="Brunt J."/>
            <person name="Van Vliet A.H.M."/>
            <person name="Stringer S.C."/>
            <person name="Carter A.T."/>
            <person name="Peck M.W."/>
        </authorList>
    </citation>
    <scope>NUCLEOTIDE SEQUENCE [LARGE SCALE GENOMIC DNA]</scope>
    <source>
        <strain evidence="1 2">IFR 18/037</strain>
    </source>
</reference>
<dbReference type="AlphaFoldDB" id="A0A6B4NWV5"/>
<dbReference type="EMBL" id="SWOY01000029">
    <property type="protein sequence ID" value="NFG18870.1"/>
    <property type="molecule type" value="Genomic_DNA"/>
</dbReference>
<gene>
    <name evidence="1" type="ORF">FC794_19335</name>
</gene>
<comment type="caution">
    <text evidence="1">The sequence shown here is derived from an EMBL/GenBank/DDBJ whole genome shotgun (WGS) entry which is preliminary data.</text>
</comment>
<evidence type="ECO:0000313" key="2">
    <source>
        <dbReference type="Proteomes" id="UP000478995"/>
    </source>
</evidence>
<protein>
    <submittedName>
        <fullName evidence="1">Uncharacterized protein</fullName>
    </submittedName>
</protein>